<dbReference type="EMBL" id="AWVH01000013">
    <property type="protein sequence ID" value="ERJ93881.1"/>
    <property type="molecule type" value="Genomic_DNA"/>
</dbReference>
<dbReference type="InterPro" id="IPR016181">
    <property type="entry name" value="Acyl_CoA_acyltransferase"/>
</dbReference>
<organism evidence="2 3">
    <name type="scientific">Treponema lecithinolyticum ATCC 700332</name>
    <dbReference type="NCBI Taxonomy" id="1321815"/>
    <lineage>
        <taxon>Bacteria</taxon>
        <taxon>Pseudomonadati</taxon>
        <taxon>Spirochaetota</taxon>
        <taxon>Spirochaetia</taxon>
        <taxon>Spirochaetales</taxon>
        <taxon>Treponemataceae</taxon>
        <taxon>Treponema</taxon>
    </lineage>
</organism>
<dbReference type="RefSeq" id="WP_021686450.1">
    <property type="nucleotide sequence ID" value="NZ_KI260556.1"/>
</dbReference>
<keyword evidence="3" id="KW-1185">Reference proteome</keyword>
<dbReference type="Pfam" id="PF03682">
    <property type="entry name" value="UPF0158"/>
    <property type="match status" value="1"/>
</dbReference>
<proteinExistence type="predicted"/>
<reference evidence="2 3" key="1">
    <citation type="submission" date="2013-08" db="EMBL/GenBank/DDBJ databases">
        <authorList>
            <person name="Weinstock G."/>
            <person name="Sodergren E."/>
            <person name="Wylie T."/>
            <person name="Fulton L."/>
            <person name="Fulton R."/>
            <person name="Fronick C."/>
            <person name="O'Laughlin M."/>
            <person name="Godfrey J."/>
            <person name="Miner T."/>
            <person name="Herter B."/>
            <person name="Appelbaum E."/>
            <person name="Cordes M."/>
            <person name="Lek S."/>
            <person name="Wollam A."/>
            <person name="Pepin K.H."/>
            <person name="Palsikar V.B."/>
            <person name="Mitreva M."/>
            <person name="Wilson R.K."/>
        </authorList>
    </citation>
    <scope>NUCLEOTIDE SEQUENCE [LARGE SCALE GENOMIC DNA]</scope>
    <source>
        <strain evidence="2 3">ATCC 700332</strain>
    </source>
</reference>
<sequence length="305" mass="34651">MQFELTEETVNQLIFSMENQNARCVFDSAEKKPVELDGTTQTDTDRYYRLPVWDSVQGFKVMENFVSELHNFQLVKELRAVLFAGKGVFRAFKDVLKKYPEAEQLWFSFKQKAMKREIVLWYNALRDCWGLERIGCEPEETDELVGGDFVFCVYNEADSAQVLQNILQNVRSELTESYGAETAGVLLRMQYMPYTSCEGKTGANFAAETLAGECAGYMSAVLFSGNAKNTAAITAFYVFPQWRGLGIGKELLARTSEYLSARQVCKLYVPGAYIPDFFERFMFRSGFQTVPSGFLADPGQTHKNE</sequence>
<dbReference type="PROSITE" id="PS51186">
    <property type="entry name" value="GNAT"/>
    <property type="match status" value="1"/>
</dbReference>
<feature type="domain" description="N-acetyltransferase" evidence="1">
    <location>
        <begin position="152"/>
        <end position="305"/>
    </location>
</feature>
<name>A0ABN0P076_TRELE</name>
<dbReference type="InterPro" id="IPR000182">
    <property type="entry name" value="GNAT_dom"/>
</dbReference>
<dbReference type="InterPro" id="IPR005361">
    <property type="entry name" value="UPF0158"/>
</dbReference>
<evidence type="ECO:0000259" key="1">
    <source>
        <dbReference type="PROSITE" id="PS51186"/>
    </source>
</evidence>
<evidence type="ECO:0000313" key="2">
    <source>
        <dbReference type="EMBL" id="ERJ93881.1"/>
    </source>
</evidence>
<dbReference type="SUPFAM" id="SSF55729">
    <property type="entry name" value="Acyl-CoA N-acyltransferases (Nat)"/>
    <property type="match status" value="1"/>
</dbReference>
<dbReference type="Gene3D" id="3.40.630.30">
    <property type="match status" value="1"/>
</dbReference>
<dbReference type="Pfam" id="PF00583">
    <property type="entry name" value="Acetyltransf_1"/>
    <property type="match status" value="1"/>
</dbReference>
<protein>
    <submittedName>
        <fullName evidence="2">Acetyltransferase, GNAT family</fullName>
    </submittedName>
</protein>
<accession>A0ABN0P076</accession>
<comment type="caution">
    <text evidence="2">The sequence shown here is derived from an EMBL/GenBank/DDBJ whole genome shotgun (WGS) entry which is preliminary data.</text>
</comment>
<gene>
    <name evidence="2" type="ORF">HMPREF9193_00602</name>
</gene>
<dbReference type="Proteomes" id="UP000016649">
    <property type="component" value="Unassembled WGS sequence"/>
</dbReference>
<evidence type="ECO:0000313" key="3">
    <source>
        <dbReference type="Proteomes" id="UP000016649"/>
    </source>
</evidence>
<dbReference type="CDD" id="cd04301">
    <property type="entry name" value="NAT_SF"/>
    <property type="match status" value="1"/>
</dbReference>